<dbReference type="AlphaFoldDB" id="A0A6A6SP20"/>
<dbReference type="PANTHER" id="PTHR33048:SF57">
    <property type="entry name" value="INTEGRAL MEMBRANE PROTEIN-RELATED"/>
    <property type="match status" value="1"/>
</dbReference>
<gene>
    <name evidence="8" type="ORF">K491DRAFT_549366</name>
</gene>
<comment type="subcellular location">
    <subcellularLocation>
        <location evidence="1">Membrane</location>
        <topology evidence="1">Multi-pass membrane protein</topology>
    </subcellularLocation>
</comment>
<protein>
    <recommendedName>
        <fullName evidence="7">Rhodopsin domain-containing protein</fullName>
    </recommendedName>
</protein>
<feature type="transmembrane region" description="Helical" evidence="6">
    <location>
        <begin position="116"/>
        <end position="138"/>
    </location>
</feature>
<evidence type="ECO:0000256" key="2">
    <source>
        <dbReference type="ARBA" id="ARBA00022692"/>
    </source>
</evidence>
<feature type="transmembrane region" description="Helical" evidence="6">
    <location>
        <begin position="35"/>
        <end position="57"/>
    </location>
</feature>
<dbReference type="Pfam" id="PF20684">
    <property type="entry name" value="Fung_rhodopsin"/>
    <property type="match status" value="1"/>
</dbReference>
<evidence type="ECO:0000256" key="1">
    <source>
        <dbReference type="ARBA" id="ARBA00004141"/>
    </source>
</evidence>
<feature type="non-terminal residue" evidence="8">
    <location>
        <position position="176"/>
    </location>
</feature>
<feature type="transmembrane region" description="Helical" evidence="6">
    <location>
        <begin position="77"/>
        <end position="104"/>
    </location>
</feature>
<evidence type="ECO:0000313" key="9">
    <source>
        <dbReference type="Proteomes" id="UP000799324"/>
    </source>
</evidence>
<dbReference type="Proteomes" id="UP000799324">
    <property type="component" value="Unassembled WGS sequence"/>
</dbReference>
<feature type="domain" description="Rhodopsin" evidence="7">
    <location>
        <begin position="4"/>
        <end position="176"/>
    </location>
</feature>
<feature type="non-terminal residue" evidence="8">
    <location>
        <position position="1"/>
    </location>
</feature>
<dbReference type="GO" id="GO:0016020">
    <property type="term" value="C:membrane"/>
    <property type="evidence" value="ECO:0007669"/>
    <property type="project" value="UniProtKB-SubCell"/>
</dbReference>
<dbReference type="InterPro" id="IPR049326">
    <property type="entry name" value="Rhodopsin_dom_fungi"/>
</dbReference>
<comment type="similarity">
    <text evidence="5">Belongs to the SAT4 family.</text>
</comment>
<evidence type="ECO:0000256" key="3">
    <source>
        <dbReference type="ARBA" id="ARBA00022989"/>
    </source>
</evidence>
<keyword evidence="9" id="KW-1185">Reference proteome</keyword>
<evidence type="ECO:0000256" key="4">
    <source>
        <dbReference type="ARBA" id="ARBA00023136"/>
    </source>
</evidence>
<dbReference type="EMBL" id="MU004492">
    <property type="protein sequence ID" value="KAF2649439.1"/>
    <property type="molecule type" value="Genomic_DNA"/>
</dbReference>
<proteinExistence type="inferred from homology"/>
<accession>A0A6A6SP20</accession>
<evidence type="ECO:0000256" key="5">
    <source>
        <dbReference type="ARBA" id="ARBA00038359"/>
    </source>
</evidence>
<evidence type="ECO:0000256" key="6">
    <source>
        <dbReference type="SAM" id="Phobius"/>
    </source>
</evidence>
<reference evidence="8" key="1">
    <citation type="journal article" date="2020" name="Stud. Mycol.">
        <title>101 Dothideomycetes genomes: a test case for predicting lifestyles and emergence of pathogens.</title>
        <authorList>
            <person name="Haridas S."/>
            <person name="Albert R."/>
            <person name="Binder M."/>
            <person name="Bloem J."/>
            <person name="Labutti K."/>
            <person name="Salamov A."/>
            <person name="Andreopoulos B."/>
            <person name="Baker S."/>
            <person name="Barry K."/>
            <person name="Bills G."/>
            <person name="Bluhm B."/>
            <person name="Cannon C."/>
            <person name="Castanera R."/>
            <person name="Culley D."/>
            <person name="Daum C."/>
            <person name="Ezra D."/>
            <person name="Gonzalez J."/>
            <person name="Henrissat B."/>
            <person name="Kuo A."/>
            <person name="Liang C."/>
            <person name="Lipzen A."/>
            <person name="Lutzoni F."/>
            <person name="Magnuson J."/>
            <person name="Mondo S."/>
            <person name="Nolan M."/>
            <person name="Ohm R."/>
            <person name="Pangilinan J."/>
            <person name="Park H.-J."/>
            <person name="Ramirez L."/>
            <person name="Alfaro M."/>
            <person name="Sun H."/>
            <person name="Tritt A."/>
            <person name="Yoshinaga Y."/>
            <person name="Zwiers L.-H."/>
            <person name="Turgeon B."/>
            <person name="Goodwin S."/>
            <person name="Spatafora J."/>
            <person name="Crous P."/>
            <person name="Grigoriev I."/>
        </authorList>
    </citation>
    <scope>NUCLEOTIDE SEQUENCE</scope>
    <source>
        <strain evidence="8">CBS 122681</strain>
    </source>
</reference>
<keyword evidence="3 6" id="KW-1133">Transmembrane helix</keyword>
<dbReference type="PANTHER" id="PTHR33048">
    <property type="entry name" value="PTH11-LIKE INTEGRAL MEMBRANE PROTEIN (AFU_ORTHOLOGUE AFUA_5G11245)"/>
    <property type="match status" value="1"/>
</dbReference>
<evidence type="ECO:0000259" key="7">
    <source>
        <dbReference type="Pfam" id="PF20684"/>
    </source>
</evidence>
<keyword evidence="2 6" id="KW-0812">Transmembrane</keyword>
<keyword evidence="4 6" id="KW-0472">Membrane</keyword>
<sequence>IVVATLLWPTANTLVKISMLHLYKTLFRNKKMDYVVYMVGALTVSYWLATVITAFTICRPFAYNWNKITIAGRCGDIVAYYLSTAILNLLIDVVIVALPLPILWGLQMNIARKISLTFIFSMGALICGISMVRCYAINNLNFSDVTYHVVLDTVVTALEPVLGVINACLPLLQPVL</sequence>
<dbReference type="OrthoDB" id="10017208at2759"/>
<dbReference type="InterPro" id="IPR052337">
    <property type="entry name" value="SAT4-like"/>
</dbReference>
<evidence type="ECO:0000313" key="8">
    <source>
        <dbReference type="EMBL" id="KAF2649439.1"/>
    </source>
</evidence>
<name>A0A6A6SP20_9PLEO</name>
<organism evidence="8 9">
    <name type="scientific">Lophiostoma macrostomum CBS 122681</name>
    <dbReference type="NCBI Taxonomy" id="1314788"/>
    <lineage>
        <taxon>Eukaryota</taxon>
        <taxon>Fungi</taxon>
        <taxon>Dikarya</taxon>
        <taxon>Ascomycota</taxon>
        <taxon>Pezizomycotina</taxon>
        <taxon>Dothideomycetes</taxon>
        <taxon>Pleosporomycetidae</taxon>
        <taxon>Pleosporales</taxon>
        <taxon>Lophiostomataceae</taxon>
        <taxon>Lophiostoma</taxon>
    </lineage>
</organism>